<name>A0ABQ5Z9A3_9SPHN</name>
<dbReference type="SUPFAM" id="SSF53474">
    <property type="entry name" value="alpha/beta-Hydrolases"/>
    <property type="match status" value="1"/>
</dbReference>
<dbReference type="InterPro" id="IPR029058">
    <property type="entry name" value="AB_hydrolase_fold"/>
</dbReference>
<dbReference type="InterPro" id="IPR050583">
    <property type="entry name" value="Mycobacterial_A85_antigen"/>
</dbReference>
<evidence type="ECO:0000313" key="3">
    <source>
        <dbReference type="Proteomes" id="UP001156703"/>
    </source>
</evidence>
<keyword evidence="3" id="KW-1185">Reference proteome</keyword>
<organism evidence="2 3">
    <name type="scientific">Sphingomonas astaxanthinifaciens DSM 22298</name>
    <dbReference type="NCBI Taxonomy" id="1123267"/>
    <lineage>
        <taxon>Bacteria</taxon>
        <taxon>Pseudomonadati</taxon>
        <taxon>Pseudomonadota</taxon>
        <taxon>Alphaproteobacteria</taxon>
        <taxon>Sphingomonadales</taxon>
        <taxon>Sphingomonadaceae</taxon>
        <taxon>Sphingomonas</taxon>
    </lineage>
</organism>
<protein>
    <submittedName>
        <fullName evidence="2">Esterase</fullName>
    </submittedName>
</protein>
<dbReference type="EMBL" id="BSOO01000020">
    <property type="protein sequence ID" value="GLR48192.1"/>
    <property type="molecule type" value="Genomic_DNA"/>
</dbReference>
<reference evidence="3" key="1">
    <citation type="journal article" date="2019" name="Int. J. Syst. Evol. Microbiol.">
        <title>The Global Catalogue of Microorganisms (GCM) 10K type strain sequencing project: providing services to taxonomists for standard genome sequencing and annotation.</title>
        <authorList>
            <consortium name="The Broad Institute Genomics Platform"/>
            <consortium name="The Broad Institute Genome Sequencing Center for Infectious Disease"/>
            <person name="Wu L."/>
            <person name="Ma J."/>
        </authorList>
    </citation>
    <scope>NUCLEOTIDE SEQUENCE [LARGE SCALE GENOMIC DNA]</scope>
    <source>
        <strain evidence="3">NBRC 102146</strain>
    </source>
</reference>
<dbReference type="Pfam" id="PF00756">
    <property type="entry name" value="Esterase"/>
    <property type="match status" value="1"/>
</dbReference>
<dbReference type="RefSeq" id="WP_029940069.1">
    <property type="nucleotide sequence ID" value="NZ_BSOO01000020.1"/>
</dbReference>
<dbReference type="PANTHER" id="PTHR48098:SF6">
    <property type="entry name" value="FERRI-BACILLIBACTIN ESTERASE BESA"/>
    <property type="match status" value="1"/>
</dbReference>
<dbReference type="InterPro" id="IPR000801">
    <property type="entry name" value="Esterase-like"/>
</dbReference>
<dbReference type="Proteomes" id="UP001156703">
    <property type="component" value="Unassembled WGS sequence"/>
</dbReference>
<comment type="caution">
    <text evidence="2">The sequence shown here is derived from an EMBL/GenBank/DDBJ whole genome shotgun (WGS) entry which is preliminary data.</text>
</comment>
<keyword evidence="1" id="KW-0732">Signal</keyword>
<feature type="chain" id="PRO_5045709972" evidence="1">
    <location>
        <begin position="21"/>
        <end position="302"/>
    </location>
</feature>
<dbReference type="Gene3D" id="3.40.50.1820">
    <property type="entry name" value="alpha/beta hydrolase"/>
    <property type="match status" value="1"/>
</dbReference>
<gene>
    <name evidence="2" type="ORF">GCM10007925_19050</name>
</gene>
<evidence type="ECO:0000313" key="2">
    <source>
        <dbReference type="EMBL" id="GLR48192.1"/>
    </source>
</evidence>
<proteinExistence type="predicted"/>
<dbReference type="PANTHER" id="PTHR48098">
    <property type="entry name" value="ENTEROCHELIN ESTERASE-RELATED"/>
    <property type="match status" value="1"/>
</dbReference>
<evidence type="ECO:0000256" key="1">
    <source>
        <dbReference type="SAM" id="SignalP"/>
    </source>
</evidence>
<accession>A0ABQ5Z9A3</accession>
<feature type="signal peptide" evidence="1">
    <location>
        <begin position="1"/>
        <end position="20"/>
    </location>
</feature>
<sequence length="302" mass="33805">MRGLFAFLLLLVAAASPAAAADDGRFVERDVASSAFGPIHVTLWLPPGYDRDTGRRYPVVYMQDAQNLFFLDRSNFRKVWAADKAALGLIRSGKVAPFIIVGIDQPGKERYQRYFPVKVPSEPMREFIAKGAGPLQGDGYVAFMADELKPLIDRDYRTRPQPRFTAIAGSSMGGLISIYTLAERPDVFGKAAAVSTHTPLIDPDMLGKAPGLAATIQGSWRNYLYHQLGAPKGRKLWMDHGTATLDQYYAPYQSVVDAEIHRLGWTDKQFRTRVYPGAEHEENAWARRLPEIFGWLLSDWKP</sequence>